<dbReference type="GO" id="GO:0005634">
    <property type="term" value="C:nucleus"/>
    <property type="evidence" value="ECO:0007669"/>
    <property type="project" value="TreeGrafter"/>
</dbReference>
<dbReference type="GO" id="GO:0005829">
    <property type="term" value="C:cytosol"/>
    <property type="evidence" value="ECO:0007669"/>
    <property type="project" value="TreeGrafter"/>
</dbReference>
<dbReference type="GO" id="GO:0030332">
    <property type="term" value="F:cyclin binding"/>
    <property type="evidence" value="ECO:0007669"/>
    <property type="project" value="TreeGrafter"/>
</dbReference>
<dbReference type="Proteomes" id="UP001301958">
    <property type="component" value="Unassembled WGS sequence"/>
</dbReference>
<accession>A0AAN7BJC7</accession>
<comment type="caution">
    <text evidence="1">The sequence shown here is derived from an EMBL/GenBank/DDBJ whole genome shotgun (WGS) entry which is preliminary data.</text>
</comment>
<name>A0AAN7BJC7_9PEZI</name>
<sequence>MTSSCGVSLYAEFLPNIRQISVAASLPSPANDTRLVVHADGATAELSYLGDSYKLSLPSRVSAGDYSAHVNPSRKGSTSLSWRLPVHISVPHQPRSHDSNTEPVWSATDFETGCEVLCRNCHSVVVSAGTTTVWKDLPSENWAEMMEFWHCHKPGDHSHHDQADASGKADEQSLAARGYGASSIVSAQSGVGFVDLTTLMFTESDCQNLTYSPSNFESGLPNMQDITLEGGNGEGKRHLNVFCTSCRRQIGFYVFRSAGVTLHKWQIFCKSKSGASPRISECLASTIISTTARTGCSKSLIMPIDGNIGQTDGNKLEQTTIHIWVMNNNIIYTSNGTTDRSTWAIKLFYRLIPRAEADKMLEKITQEAQEINLPPQAIHEVVQHLEASNILLPLSGRDFKEWKVGLLAR</sequence>
<gene>
    <name evidence="1" type="ORF">QBC38DRAFT_485198</name>
</gene>
<dbReference type="GO" id="GO:0043161">
    <property type="term" value="P:proteasome-mediated ubiquitin-dependent protein catabolic process"/>
    <property type="evidence" value="ECO:0007669"/>
    <property type="project" value="TreeGrafter"/>
</dbReference>
<dbReference type="GO" id="GO:0000209">
    <property type="term" value="P:protein polyubiquitination"/>
    <property type="evidence" value="ECO:0007669"/>
    <property type="project" value="TreeGrafter"/>
</dbReference>
<dbReference type="GO" id="GO:0061630">
    <property type="term" value="F:ubiquitin protein ligase activity"/>
    <property type="evidence" value="ECO:0007669"/>
    <property type="project" value="TreeGrafter"/>
</dbReference>
<organism evidence="1 2">
    <name type="scientific">Podospora fimiseda</name>
    <dbReference type="NCBI Taxonomy" id="252190"/>
    <lineage>
        <taxon>Eukaryota</taxon>
        <taxon>Fungi</taxon>
        <taxon>Dikarya</taxon>
        <taxon>Ascomycota</taxon>
        <taxon>Pezizomycotina</taxon>
        <taxon>Sordariomycetes</taxon>
        <taxon>Sordariomycetidae</taxon>
        <taxon>Sordariales</taxon>
        <taxon>Podosporaceae</taxon>
        <taxon>Podospora</taxon>
    </lineage>
</organism>
<dbReference type="GO" id="GO:0000151">
    <property type="term" value="C:ubiquitin ligase complex"/>
    <property type="evidence" value="ECO:0007669"/>
    <property type="project" value="TreeGrafter"/>
</dbReference>
<evidence type="ECO:0000313" key="1">
    <source>
        <dbReference type="EMBL" id="KAK4224556.1"/>
    </source>
</evidence>
<dbReference type="GO" id="GO:0051865">
    <property type="term" value="P:protein autoubiquitination"/>
    <property type="evidence" value="ECO:0007669"/>
    <property type="project" value="TreeGrafter"/>
</dbReference>
<dbReference type="AlphaFoldDB" id="A0AAN7BJC7"/>
<keyword evidence="2" id="KW-1185">Reference proteome</keyword>
<dbReference type="EMBL" id="MU865389">
    <property type="protein sequence ID" value="KAK4224556.1"/>
    <property type="molecule type" value="Genomic_DNA"/>
</dbReference>
<dbReference type="InterPro" id="IPR019193">
    <property type="entry name" value="UBQ-conj_enz_E2-bd_prot"/>
</dbReference>
<dbReference type="GO" id="GO:0031624">
    <property type="term" value="F:ubiquitin conjugating enzyme binding"/>
    <property type="evidence" value="ECO:0007669"/>
    <property type="project" value="TreeGrafter"/>
</dbReference>
<dbReference type="PANTHER" id="PTHR31531">
    <property type="entry name" value="E3 UBIQUITIN-PROTEIN LIGASE E3D FAMILY MEMBER"/>
    <property type="match status" value="1"/>
</dbReference>
<dbReference type="GO" id="GO:0006513">
    <property type="term" value="P:protein monoubiquitination"/>
    <property type="evidence" value="ECO:0007669"/>
    <property type="project" value="TreeGrafter"/>
</dbReference>
<reference evidence="1" key="1">
    <citation type="journal article" date="2023" name="Mol. Phylogenet. Evol.">
        <title>Genome-scale phylogeny and comparative genomics of the fungal order Sordariales.</title>
        <authorList>
            <person name="Hensen N."/>
            <person name="Bonometti L."/>
            <person name="Westerberg I."/>
            <person name="Brannstrom I.O."/>
            <person name="Guillou S."/>
            <person name="Cros-Aarteil S."/>
            <person name="Calhoun S."/>
            <person name="Haridas S."/>
            <person name="Kuo A."/>
            <person name="Mondo S."/>
            <person name="Pangilinan J."/>
            <person name="Riley R."/>
            <person name="LaButti K."/>
            <person name="Andreopoulos B."/>
            <person name="Lipzen A."/>
            <person name="Chen C."/>
            <person name="Yan M."/>
            <person name="Daum C."/>
            <person name="Ng V."/>
            <person name="Clum A."/>
            <person name="Steindorff A."/>
            <person name="Ohm R.A."/>
            <person name="Martin F."/>
            <person name="Silar P."/>
            <person name="Natvig D.O."/>
            <person name="Lalanne C."/>
            <person name="Gautier V."/>
            <person name="Ament-Velasquez S.L."/>
            <person name="Kruys A."/>
            <person name="Hutchinson M.I."/>
            <person name="Powell A.J."/>
            <person name="Barry K."/>
            <person name="Miller A.N."/>
            <person name="Grigoriev I.V."/>
            <person name="Debuchy R."/>
            <person name="Gladieux P."/>
            <person name="Hiltunen Thoren M."/>
            <person name="Johannesson H."/>
        </authorList>
    </citation>
    <scope>NUCLEOTIDE SEQUENCE</scope>
    <source>
        <strain evidence="1">CBS 990.96</strain>
    </source>
</reference>
<protein>
    <submittedName>
        <fullName evidence="1">Ubiquitin-conjugating enzyme E2-binding protein</fullName>
    </submittedName>
</protein>
<reference evidence="1" key="2">
    <citation type="submission" date="2023-05" db="EMBL/GenBank/DDBJ databases">
        <authorList>
            <consortium name="Lawrence Berkeley National Laboratory"/>
            <person name="Steindorff A."/>
            <person name="Hensen N."/>
            <person name="Bonometti L."/>
            <person name="Westerberg I."/>
            <person name="Brannstrom I.O."/>
            <person name="Guillou S."/>
            <person name="Cros-Aarteil S."/>
            <person name="Calhoun S."/>
            <person name="Haridas S."/>
            <person name="Kuo A."/>
            <person name="Mondo S."/>
            <person name="Pangilinan J."/>
            <person name="Riley R."/>
            <person name="Labutti K."/>
            <person name="Andreopoulos B."/>
            <person name="Lipzen A."/>
            <person name="Chen C."/>
            <person name="Yanf M."/>
            <person name="Daum C."/>
            <person name="Ng V."/>
            <person name="Clum A."/>
            <person name="Ohm R."/>
            <person name="Martin F."/>
            <person name="Silar P."/>
            <person name="Natvig D."/>
            <person name="Lalanne C."/>
            <person name="Gautier V."/>
            <person name="Ament-Velasquez S.L."/>
            <person name="Kruys A."/>
            <person name="Hutchinson M.I."/>
            <person name="Powell A.J."/>
            <person name="Barry K."/>
            <person name="Miller A.N."/>
            <person name="Grigoriev I.V."/>
            <person name="Debuchy R."/>
            <person name="Gladieux P."/>
            <person name="Thoren M.H."/>
            <person name="Johannesson H."/>
        </authorList>
    </citation>
    <scope>NUCLEOTIDE SEQUENCE</scope>
    <source>
        <strain evidence="1">CBS 990.96</strain>
    </source>
</reference>
<dbReference type="PANTHER" id="PTHR31531:SF2">
    <property type="entry name" value="E3 UBIQUITIN-PROTEIN LIGASE E3D"/>
    <property type="match status" value="1"/>
</dbReference>
<evidence type="ECO:0000313" key="2">
    <source>
        <dbReference type="Proteomes" id="UP001301958"/>
    </source>
</evidence>
<dbReference type="Pfam" id="PF09814">
    <property type="entry name" value="HECT_2"/>
    <property type="match status" value="1"/>
</dbReference>
<proteinExistence type="predicted"/>